<protein>
    <submittedName>
        <fullName evidence="3">MBL fold metallo-hydrolase</fullName>
    </submittedName>
</protein>
<dbReference type="Pfam" id="PF12706">
    <property type="entry name" value="Lactamase_B_2"/>
    <property type="match status" value="1"/>
</dbReference>
<dbReference type="SMART" id="SM00849">
    <property type="entry name" value="Lactamase_B"/>
    <property type="match status" value="1"/>
</dbReference>
<feature type="domain" description="Metallo-beta-lactamase" evidence="2">
    <location>
        <begin position="18"/>
        <end position="245"/>
    </location>
</feature>
<gene>
    <name evidence="3" type="ORF">OOZ53_08765</name>
</gene>
<dbReference type="SUPFAM" id="SSF56281">
    <property type="entry name" value="Metallo-hydrolase/oxidoreductase"/>
    <property type="match status" value="1"/>
</dbReference>
<accession>A0ABT4VN20</accession>
<dbReference type="PANTHER" id="PTHR46018">
    <property type="entry name" value="ZINC PHOSPHODIESTERASE ELAC PROTEIN 1"/>
    <property type="match status" value="1"/>
</dbReference>
<dbReference type="EMBL" id="JAPJZH010000004">
    <property type="protein sequence ID" value="MDA4845438.1"/>
    <property type="molecule type" value="Genomic_DNA"/>
</dbReference>
<keyword evidence="1" id="KW-0378">Hydrolase</keyword>
<dbReference type="RefSeq" id="WP_271089062.1">
    <property type="nucleotide sequence ID" value="NZ_JAPJZH010000004.1"/>
</dbReference>
<reference evidence="3" key="1">
    <citation type="submission" date="2022-11" db="EMBL/GenBank/DDBJ databases">
        <title>Hoeflea poritis sp. nov., isolated from scleractinian coral Porites lutea.</title>
        <authorList>
            <person name="Zhang G."/>
            <person name="Wei Q."/>
            <person name="Cai L."/>
        </authorList>
    </citation>
    <scope>NUCLEOTIDE SEQUENCE</scope>
    <source>
        <strain evidence="3">E7-10</strain>
    </source>
</reference>
<organism evidence="3 4">
    <name type="scientific">Hoeflea poritis</name>
    <dbReference type="NCBI Taxonomy" id="2993659"/>
    <lineage>
        <taxon>Bacteria</taxon>
        <taxon>Pseudomonadati</taxon>
        <taxon>Pseudomonadota</taxon>
        <taxon>Alphaproteobacteria</taxon>
        <taxon>Hyphomicrobiales</taxon>
        <taxon>Rhizobiaceae</taxon>
        <taxon>Hoeflea</taxon>
    </lineage>
</organism>
<sequence length="282" mass="31284">MKLTILGSGSPEAYARRASTGYLLEIGNDRILFDCGGGVFDNLVRSGRLPSDITHLFFSHLHTDHMMDYARLVHAAWDEGAPPLKVWGPSPIARITEDYFGRDGVLSADLYARTELKPSQEVWLARGGTLPRPWPAPEVFEIKPGFSFEGNGWRLNSCEVPHAQPAFDCMAFSVESGGKKFVYSGDAAICDDLEHLSADADLLLHWCYRLSGEAVHPALSEKCPTPQDIAKMAARAGARRLLISHFRIHMDSEEGHESARKDLRAYFAGPAEIVEDLNVYRI</sequence>
<keyword evidence="4" id="KW-1185">Reference proteome</keyword>
<dbReference type="InterPro" id="IPR044094">
    <property type="entry name" value="AtsA-like_MBL-fold"/>
</dbReference>
<dbReference type="CDD" id="cd07719">
    <property type="entry name" value="arylsulfatase_AtsA-like_MBL-fold"/>
    <property type="match status" value="1"/>
</dbReference>
<proteinExistence type="predicted"/>
<evidence type="ECO:0000313" key="3">
    <source>
        <dbReference type="EMBL" id="MDA4845438.1"/>
    </source>
</evidence>
<evidence type="ECO:0000259" key="2">
    <source>
        <dbReference type="SMART" id="SM00849"/>
    </source>
</evidence>
<evidence type="ECO:0000256" key="1">
    <source>
        <dbReference type="ARBA" id="ARBA00022801"/>
    </source>
</evidence>
<dbReference type="Gene3D" id="3.60.15.10">
    <property type="entry name" value="Ribonuclease Z/Hydroxyacylglutathione hydrolase-like"/>
    <property type="match status" value="1"/>
</dbReference>
<name>A0ABT4VN20_9HYPH</name>
<evidence type="ECO:0000313" key="4">
    <source>
        <dbReference type="Proteomes" id="UP001148313"/>
    </source>
</evidence>
<dbReference type="InterPro" id="IPR001279">
    <property type="entry name" value="Metallo-B-lactamas"/>
</dbReference>
<dbReference type="Proteomes" id="UP001148313">
    <property type="component" value="Unassembled WGS sequence"/>
</dbReference>
<dbReference type="InterPro" id="IPR036866">
    <property type="entry name" value="RibonucZ/Hydroxyglut_hydro"/>
</dbReference>
<dbReference type="PANTHER" id="PTHR46018:SF2">
    <property type="entry name" value="ZINC PHOSPHODIESTERASE ELAC PROTEIN 1"/>
    <property type="match status" value="1"/>
</dbReference>
<comment type="caution">
    <text evidence="3">The sequence shown here is derived from an EMBL/GenBank/DDBJ whole genome shotgun (WGS) entry which is preliminary data.</text>
</comment>